<feature type="domain" description="RNA polymerase sigma factor 70 region 4 type 2" evidence="1">
    <location>
        <begin position="75"/>
        <end position="118"/>
    </location>
</feature>
<dbReference type="GO" id="GO:0006352">
    <property type="term" value="P:DNA-templated transcription initiation"/>
    <property type="evidence" value="ECO:0007669"/>
    <property type="project" value="InterPro"/>
</dbReference>
<dbReference type="AlphaFoldDB" id="A0A6N7WI16"/>
<proteinExistence type="predicted"/>
<dbReference type="Proteomes" id="UP000436047">
    <property type="component" value="Unassembled WGS sequence"/>
</dbReference>
<dbReference type="InterPro" id="IPR013249">
    <property type="entry name" value="RNA_pol_sigma70_r4_t2"/>
</dbReference>
<protein>
    <submittedName>
        <fullName evidence="2">Sigma-70 family RNA polymerase sigma factor</fullName>
    </submittedName>
</protein>
<dbReference type="Pfam" id="PF08281">
    <property type="entry name" value="Sigma70_r4_2"/>
    <property type="match status" value="1"/>
</dbReference>
<reference evidence="2 3" key="1">
    <citation type="submission" date="2019-08" db="EMBL/GenBank/DDBJ databases">
        <title>In-depth cultivation of the pig gut microbiome towards novel bacterial diversity and tailored functional studies.</title>
        <authorList>
            <person name="Wylensek D."/>
            <person name="Hitch T.C.A."/>
            <person name="Clavel T."/>
        </authorList>
    </citation>
    <scope>NUCLEOTIDE SEQUENCE [LARGE SCALE GENOMIC DNA]</scope>
    <source>
        <strain evidence="2 3">WCA-389-WT-23B</strain>
    </source>
</reference>
<organism evidence="2 3">
    <name type="scientific">Eisenbergiella porci</name>
    <dbReference type="NCBI Taxonomy" id="2652274"/>
    <lineage>
        <taxon>Bacteria</taxon>
        <taxon>Bacillati</taxon>
        <taxon>Bacillota</taxon>
        <taxon>Clostridia</taxon>
        <taxon>Lachnospirales</taxon>
        <taxon>Lachnospiraceae</taxon>
        <taxon>Eisenbergiella</taxon>
    </lineage>
</organism>
<name>A0A6N7WI16_9FIRM</name>
<keyword evidence="3" id="KW-1185">Reference proteome</keyword>
<gene>
    <name evidence="2" type="ORF">FYJ45_13880</name>
</gene>
<dbReference type="InterPro" id="IPR036388">
    <property type="entry name" value="WH-like_DNA-bd_sf"/>
</dbReference>
<evidence type="ECO:0000313" key="3">
    <source>
        <dbReference type="Proteomes" id="UP000436047"/>
    </source>
</evidence>
<dbReference type="GO" id="GO:0003677">
    <property type="term" value="F:DNA binding"/>
    <property type="evidence" value="ECO:0007669"/>
    <property type="project" value="InterPro"/>
</dbReference>
<dbReference type="EMBL" id="VUMI01000021">
    <property type="protein sequence ID" value="MSS89344.1"/>
    <property type="molecule type" value="Genomic_DNA"/>
</dbReference>
<dbReference type="GO" id="GO:0016987">
    <property type="term" value="F:sigma factor activity"/>
    <property type="evidence" value="ECO:0007669"/>
    <property type="project" value="InterPro"/>
</dbReference>
<sequence>MEVTINYNGQAVTVEVTLEVYEYLDRADHKAENLSHEQRRHWDGREFDEYIVAAKGIGLYGETPEEYLCCMETLDELMAVLDTCTEAQRRRFLLYALDGLSFSEIAALCGCSKSAVQFSIEGVRKIFRNFQKQTIRMTPFQATK</sequence>
<dbReference type="GeneID" id="86054138"/>
<comment type="caution">
    <text evidence="2">The sequence shown here is derived from an EMBL/GenBank/DDBJ whole genome shotgun (WGS) entry which is preliminary data.</text>
</comment>
<evidence type="ECO:0000313" key="2">
    <source>
        <dbReference type="EMBL" id="MSS89344.1"/>
    </source>
</evidence>
<dbReference type="Gene3D" id="1.10.10.10">
    <property type="entry name" value="Winged helix-like DNA-binding domain superfamily/Winged helix DNA-binding domain"/>
    <property type="match status" value="1"/>
</dbReference>
<dbReference type="RefSeq" id="WP_154465135.1">
    <property type="nucleotide sequence ID" value="NZ_VUMI01000021.1"/>
</dbReference>
<evidence type="ECO:0000259" key="1">
    <source>
        <dbReference type="Pfam" id="PF08281"/>
    </source>
</evidence>
<dbReference type="SUPFAM" id="SSF88659">
    <property type="entry name" value="Sigma3 and sigma4 domains of RNA polymerase sigma factors"/>
    <property type="match status" value="1"/>
</dbReference>
<dbReference type="InterPro" id="IPR013324">
    <property type="entry name" value="RNA_pol_sigma_r3/r4-like"/>
</dbReference>
<accession>A0A6N7WI16</accession>